<dbReference type="Pfam" id="PF00046">
    <property type="entry name" value="Homeodomain"/>
    <property type="match status" value="1"/>
</dbReference>
<keyword evidence="13" id="KW-1185">Reference proteome</keyword>
<proteinExistence type="inferred from homology"/>
<dbReference type="InterPro" id="IPR017970">
    <property type="entry name" value="Homeobox_CS"/>
</dbReference>
<evidence type="ECO:0000256" key="3">
    <source>
        <dbReference type="ARBA" id="ARBA00023015"/>
    </source>
</evidence>
<dbReference type="Proteomes" id="UP001055439">
    <property type="component" value="Chromosome 2"/>
</dbReference>
<dbReference type="Gene3D" id="1.10.10.60">
    <property type="entry name" value="Homeodomain-like"/>
    <property type="match status" value="1"/>
</dbReference>
<dbReference type="InterPro" id="IPR050762">
    <property type="entry name" value="HD-ZIP_Homeobox_LZ_Class_II"/>
</dbReference>
<dbReference type="AlphaFoldDB" id="A0A9E7F225"/>
<evidence type="ECO:0000256" key="6">
    <source>
        <dbReference type="ARBA" id="ARBA00023163"/>
    </source>
</evidence>
<feature type="region of interest" description="Disordered" evidence="10">
    <location>
        <begin position="1"/>
        <end position="89"/>
    </location>
</feature>
<keyword evidence="5 8" id="KW-0371">Homeobox</keyword>
<evidence type="ECO:0000256" key="4">
    <source>
        <dbReference type="ARBA" id="ARBA00023125"/>
    </source>
</evidence>
<evidence type="ECO:0000256" key="5">
    <source>
        <dbReference type="ARBA" id="ARBA00023155"/>
    </source>
</evidence>
<dbReference type="PROSITE" id="PS00027">
    <property type="entry name" value="HOMEOBOX_1"/>
    <property type="match status" value="1"/>
</dbReference>
<dbReference type="InterPro" id="IPR009057">
    <property type="entry name" value="Homeodomain-like_sf"/>
</dbReference>
<evidence type="ECO:0000256" key="9">
    <source>
        <dbReference type="RuleBase" id="RU000682"/>
    </source>
</evidence>
<feature type="compositionally biased region" description="Basic residues" evidence="10">
    <location>
        <begin position="76"/>
        <end position="85"/>
    </location>
</feature>
<feature type="compositionally biased region" description="Basic and acidic residues" evidence="10">
    <location>
        <begin position="191"/>
        <end position="202"/>
    </location>
</feature>
<comment type="similarity">
    <text evidence="2">Belongs to the HD-ZIP homeobox family. Class II subfamily.</text>
</comment>
<dbReference type="PANTHER" id="PTHR45714:SF34">
    <property type="entry name" value="HOMEOBOX-LEUCINE ZIPPER PROTEIN HAT9"/>
    <property type="match status" value="1"/>
</dbReference>
<keyword evidence="7 8" id="KW-0539">Nucleus</keyword>
<gene>
    <name evidence="12" type="ORF">MUK42_27076</name>
</gene>
<name>A0A9E7F225_9LILI</name>
<feature type="DNA-binding region" description="Homeobox" evidence="8">
    <location>
        <begin position="230"/>
        <end position="289"/>
    </location>
</feature>
<reference evidence="12" key="1">
    <citation type="submission" date="2022-05" db="EMBL/GenBank/DDBJ databases">
        <title>The Musa troglodytarum L. genome provides insights into the mechanism of non-climacteric behaviour and enrichment of carotenoids.</title>
        <authorList>
            <person name="Wang J."/>
        </authorList>
    </citation>
    <scope>NUCLEOTIDE SEQUENCE</scope>
    <source>
        <tissue evidence="12">Leaf</tissue>
    </source>
</reference>
<keyword evidence="4 8" id="KW-0238">DNA-binding</keyword>
<evidence type="ECO:0000256" key="1">
    <source>
        <dbReference type="ARBA" id="ARBA00004123"/>
    </source>
</evidence>
<evidence type="ECO:0000313" key="13">
    <source>
        <dbReference type="Proteomes" id="UP001055439"/>
    </source>
</evidence>
<dbReference type="Pfam" id="PF02183">
    <property type="entry name" value="HALZ"/>
    <property type="match status" value="1"/>
</dbReference>
<dbReference type="GO" id="GO:0000981">
    <property type="term" value="F:DNA-binding transcription factor activity, RNA polymerase II-specific"/>
    <property type="evidence" value="ECO:0007669"/>
    <property type="project" value="InterPro"/>
</dbReference>
<evidence type="ECO:0000256" key="7">
    <source>
        <dbReference type="ARBA" id="ARBA00023242"/>
    </source>
</evidence>
<protein>
    <recommendedName>
        <fullName evidence="11">Homeobox domain-containing protein</fullName>
    </recommendedName>
</protein>
<dbReference type="EMBL" id="CP097504">
    <property type="protein sequence ID" value="URD86586.1"/>
    <property type="molecule type" value="Genomic_DNA"/>
</dbReference>
<dbReference type="PROSITE" id="PS50071">
    <property type="entry name" value="HOMEOBOX_2"/>
    <property type="match status" value="1"/>
</dbReference>
<keyword evidence="3" id="KW-0805">Transcription regulation</keyword>
<evidence type="ECO:0000256" key="2">
    <source>
        <dbReference type="ARBA" id="ARBA00006074"/>
    </source>
</evidence>
<dbReference type="GO" id="GO:0005634">
    <property type="term" value="C:nucleus"/>
    <property type="evidence" value="ECO:0007669"/>
    <property type="project" value="UniProtKB-SubCell"/>
</dbReference>
<dbReference type="CDD" id="cd00086">
    <property type="entry name" value="homeodomain"/>
    <property type="match status" value="1"/>
</dbReference>
<dbReference type="PANTHER" id="PTHR45714">
    <property type="entry name" value="HOMEOBOX-LEUCINE ZIPPER PROTEIN HAT14"/>
    <property type="match status" value="1"/>
</dbReference>
<dbReference type="OrthoDB" id="6159439at2759"/>
<accession>A0A9E7F225</accession>
<evidence type="ECO:0000256" key="10">
    <source>
        <dbReference type="SAM" id="MobiDB-lite"/>
    </source>
</evidence>
<sequence>MAFLPRFQEEPPTMGLELVDVREFPPLPPVRTTGMGDKPVAEGPSESGSEGEVECSTPKSEELEPKPAMVCPPAPRKPRPAKRKLGPPPKGYYPVPSDLASVFVPLSRLPNKRIRALVFIITVKRHDLSPKFQKAMTFSSLPTPWFEVNRIGMAEEECNTNLSLAIHGGRQFVPGHRSKPALQLQVLFPHHPKEEEEEEPKRIPRSKNTEEEEVISGRDTSNCSNDKLFGTRKKLKLTKEQVTLLEDRFREHNALNTAQKQDLADRLNIQTRQVEVWFQNRRARTKLKQIEVDYECLKKWCESLSDENRRLKKELQELRSANPGSPFYMHLLKAATLTICPSCERMAATGGGAAGKSTSAFDGMKGQLVPVKNGLLSRRN</sequence>
<organism evidence="12 13">
    <name type="scientific">Musa troglodytarum</name>
    <name type="common">fe'i banana</name>
    <dbReference type="NCBI Taxonomy" id="320322"/>
    <lineage>
        <taxon>Eukaryota</taxon>
        <taxon>Viridiplantae</taxon>
        <taxon>Streptophyta</taxon>
        <taxon>Embryophyta</taxon>
        <taxon>Tracheophyta</taxon>
        <taxon>Spermatophyta</taxon>
        <taxon>Magnoliopsida</taxon>
        <taxon>Liliopsida</taxon>
        <taxon>Zingiberales</taxon>
        <taxon>Musaceae</taxon>
        <taxon>Musa</taxon>
    </lineage>
</organism>
<dbReference type="GO" id="GO:0043565">
    <property type="term" value="F:sequence-specific DNA binding"/>
    <property type="evidence" value="ECO:0007669"/>
    <property type="project" value="InterPro"/>
</dbReference>
<dbReference type="SMART" id="SM00340">
    <property type="entry name" value="HALZ"/>
    <property type="match status" value="1"/>
</dbReference>
<evidence type="ECO:0000313" key="12">
    <source>
        <dbReference type="EMBL" id="URD86586.1"/>
    </source>
</evidence>
<comment type="subcellular location">
    <subcellularLocation>
        <location evidence="1 8 9">Nucleus</location>
    </subcellularLocation>
</comment>
<keyword evidence="6" id="KW-0804">Transcription</keyword>
<feature type="domain" description="Homeobox" evidence="11">
    <location>
        <begin position="228"/>
        <end position="288"/>
    </location>
</feature>
<evidence type="ECO:0000256" key="8">
    <source>
        <dbReference type="PROSITE-ProRule" id="PRU00108"/>
    </source>
</evidence>
<dbReference type="InterPro" id="IPR001356">
    <property type="entry name" value="HD"/>
</dbReference>
<feature type="region of interest" description="Disordered" evidence="10">
    <location>
        <begin position="189"/>
        <end position="222"/>
    </location>
</feature>
<dbReference type="SMART" id="SM00389">
    <property type="entry name" value="HOX"/>
    <property type="match status" value="1"/>
</dbReference>
<evidence type="ECO:0000259" key="11">
    <source>
        <dbReference type="PROSITE" id="PS50071"/>
    </source>
</evidence>
<dbReference type="SUPFAM" id="SSF46689">
    <property type="entry name" value="Homeodomain-like"/>
    <property type="match status" value="1"/>
</dbReference>
<dbReference type="InterPro" id="IPR003106">
    <property type="entry name" value="Leu_zip_homeo"/>
</dbReference>